<feature type="domain" description="Heterokaryon incompatibility" evidence="1">
    <location>
        <begin position="46"/>
        <end position="248"/>
    </location>
</feature>
<gene>
    <name evidence="2" type="ORF">UCREL1_9038</name>
</gene>
<dbReference type="PANTHER" id="PTHR24148:SF82">
    <property type="entry name" value="HETEROKARYON INCOMPATIBILITY DOMAIN-CONTAINING PROTEIN"/>
    <property type="match status" value="1"/>
</dbReference>
<dbReference type="AlphaFoldDB" id="M7SIA3"/>
<organism evidence="2 3">
    <name type="scientific">Eutypa lata (strain UCR-EL1)</name>
    <name type="common">Grapevine dieback disease fungus</name>
    <name type="synonym">Eutypa armeniacae</name>
    <dbReference type="NCBI Taxonomy" id="1287681"/>
    <lineage>
        <taxon>Eukaryota</taxon>
        <taxon>Fungi</taxon>
        <taxon>Dikarya</taxon>
        <taxon>Ascomycota</taxon>
        <taxon>Pezizomycotina</taxon>
        <taxon>Sordariomycetes</taxon>
        <taxon>Xylariomycetidae</taxon>
        <taxon>Xylariales</taxon>
        <taxon>Diatrypaceae</taxon>
        <taxon>Eutypa</taxon>
    </lineage>
</organism>
<protein>
    <submittedName>
        <fullName evidence="2">Putative heterokaryon incompatibility protein</fullName>
    </submittedName>
</protein>
<dbReference type="InterPro" id="IPR052895">
    <property type="entry name" value="HetReg/Transcr_Mod"/>
</dbReference>
<evidence type="ECO:0000313" key="3">
    <source>
        <dbReference type="Proteomes" id="UP000012174"/>
    </source>
</evidence>
<dbReference type="Pfam" id="PF06985">
    <property type="entry name" value="HET"/>
    <property type="match status" value="1"/>
</dbReference>
<name>M7SIA3_EUTLA</name>
<reference evidence="3" key="1">
    <citation type="journal article" date="2013" name="Genome Announc.">
        <title>Draft genome sequence of the grapevine dieback fungus Eutypa lata UCR-EL1.</title>
        <authorList>
            <person name="Blanco-Ulate B."/>
            <person name="Rolshausen P.E."/>
            <person name="Cantu D."/>
        </authorList>
    </citation>
    <scope>NUCLEOTIDE SEQUENCE [LARGE SCALE GENOMIC DNA]</scope>
    <source>
        <strain evidence="3">UCR-EL1</strain>
    </source>
</reference>
<dbReference type="PANTHER" id="PTHR24148">
    <property type="entry name" value="ANKYRIN REPEAT DOMAIN-CONTAINING PROTEIN 39 HOMOLOG-RELATED"/>
    <property type="match status" value="1"/>
</dbReference>
<accession>M7SIA3</accession>
<proteinExistence type="predicted"/>
<dbReference type="Proteomes" id="UP000012174">
    <property type="component" value="Unassembled WGS sequence"/>
</dbReference>
<dbReference type="OrthoDB" id="3557394at2759"/>
<dbReference type="EMBL" id="KB707127">
    <property type="protein sequence ID" value="EMR64018.1"/>
    <property type="molecule type" value="Genomic_DNA"/>
</dbReference>
<dbReference type="InterPro" id="IPR010730">
    <property type="entry name" value="HET"/>
</dbReference>
<evidence type="ECO:0000259" key="1">
    <source>
        <dbReference type="Pfam" id="PF06985"/>
    </source>
</evidence>
<dbReference type="HOGENOM" id="CLU_004184_7_4_1"/>
<dbReference type="KEGG" id="ela:UCREL1_9038"/>
<evidence type="ECO:0000313" key="2">
    <source>
        <dbReference type="EMBL" id="EMR64018.1"/>
    </source>
</evidence>
<sequence length="608" mass="69575">MDPIYAPLPLQAHLQQIRVVELQPGQWDDRIDCRLTVTSLEVKPEFEALSYVWGSTIDSEPIVLNGHEIKVSASLTSALRHVRSTEQPRVMWADAISINQNSIQERNEQVALMKDIYLQCGRVLVWLGDVPGGEVQAGERDVRCVWLTDRQNRIDSDVVAHEEDMARTAAYERALKTHYSLPLALRYTKPIDFVMGAYCLINLLAQNKHVTSKEIPIFSESRGRGKIIKALNNIMKAAWWDRQWVVQELVLPQEVILYCGKYAAPWGMFAQAAKTYDLHRRLPCCASHHAEIPRDERAYMEEFARKVNDLDDLRQIWRQTSESRNTDETSLLGLLWKFRNRKSTDDRDKVFALLSLTKNWGKQSQISAEYHWTPEMTYRTVVEKLIAVDESLRVLMSHTEKKRLKTLPSWVPDWTYSPRKYELERLQRIPLYNASNGVKPSVRFLGDKFLALNGVFCGEVTAAENVMGYSDSVKCQQAFQSWQKRAMEDPSLSGRYGTETARMDAYWRTICMDTVQHIDHSNIQAGGEADEASVSSRERTYRRAPVDYVDRCKAQWMGEHSATGLNEAPDDTGYNLVTVDYAIVSATMGCRLFVTSTGMTAPKDWNEG</sequence>
<keyword evidence="3" id="KW-1185">Reference proteome</keyword>
<dbReference type="OMA" id="MDWSLPC"/>
<dbReference type="eggNOG" id="ENOG502SS3X">
    <property type="taxonomic scope" value="Eukaryota"/>
</dbReference>